<name>A0A9X3TZB3_9PROT</name>
<feature type="transmembrane region" description="Helical" evidence="6">
    <location>
        <begin position="307"/>
        <end position="326"/>
    </location>
</feature>
<comment type="subcellular location">
    <subcellularLocation>
        <location evidence="1">Cell membrane</location>
        <topology evidence="1">Multi-pass membrane protein</topology>
    </subcellularLocation>
</comment>
<evidence type="ECO:0000256" key="3">
    <source>
        <dbReference type="ARBA" id="ARBA00022692"/>
    </source>
</evidence>
<dbReference type="AlphaFoldDB" id="A0A9X3TZB3"/>
<evidence type="ECO:0000313" key="7">
    <source>
        <dbReference type="EMBL" id="MDA5194182.1"/>
    </source>
</evidence>
<feature type="transmembrane region" description="Helical" evidence="6">
    <location>
        <begin position="283"/>
        <end position="301"/>
    </location>
</feature>
<keyword evidence="5 6" id="KW-0472">Membrane</keyword>
<proteinExistence type="predicted"/>
<keyword evidence="3 6" id="KW-0812">Transmembrane</keyword>
<feature type="transmembrane region" description="Helical" evidence="6">
    <location>
        <begin position="102"/>
        <end position="121"/>
    </location>
</feature>
<accession>A0A9X3TZB3</accession>
<feature type="transmembrane region" description="Helical" evidence="6">
    <location>
        <begin position="12"/>
        <end position="29"/>
    </location>
</feature>
<dbReference type="RefSeq" id="WP_274943886.1">
    <property type="nucleotide sequence ID" value="NZ_JANWOI010000003.1"/>
</dbReference>
<feature type="transmembrane region" description="Helical" evidence="6">
    <location>
        <begin position="60"/>
        <end position="82"/>
    </location>
</feature>
<gene>
    <name evidence="7" type="ORF">NYP16_09490</name>
</gene>
<keyword evidence="8" id="KW-1185">Reference proteome</keyword>
<sequence>MSLIDRYITRLILWPLGVTVSISIMLLLLDNMLRLFRYAISLGGPLRVIWEMLASLLPEYLSLGLTIGIFLSISLAFRRFALQNELDMVTNSGISERRLLKMPYLIAAIICVINFALVGFIEPRGERAFQLLYRDLAAGILGFTINAGEFTRVGENFIMRVEDIRNGPNDLRGIFFSRTDPKGETWVGTSPRGRIILDDLQKIPILRLSHGMLFRSGTLKTNPATLKFDNLDVDIKMKKTGQLLAPHVKMTSYTLPELWSISHDPETSTALRQSAIAKFYRRLVQAIFCLFLPPIAMLFAIPPKRISTPYGIIVALVLVIAFMKFADTAEFMAASGRTTALLAQSIPLSVLGMLSLWSYYQLTQQRGLIVGSIDRFVTTTIDAATSLAQWVRNSLLSLFYATRSR</sequence>
<dbReference type="Pfam" id="PF03739">
    <property type="entry name" value="LptF_LptG"/>
    <property type="match status" value="1"/>
</dbReference>
<keyword evidence="4 6" id="KW-1133">Transmembrane helix</keyword>
<organism evidence="7 8">
    <name type="scientific">Govanella unica</name>
    <dbReference type="NCBI Taxonomy" id="2975056"/>
    <lineage>
        <taxon>Bacteria</taxon>
        <taxon>Pseudomonadati</taxon>
        <taxon>Pseudomonadota</taxon>
        <taxon>Alphaproteobacteria</taxon>
        <taxon>Emcibacterales</taxon>
        <taxon>Govanellaceae</taxon>
        <taxon>Govanella</taxon>
    </lineage>
</organism>
<feature type="transmembrane region" description="Helical" evidence="6">
    <location>
        <begin position="338"/>
        <end position="360"/>
    </location>
</feature>
<dbReference type="PANTHER" id="PTHR33529:SF2">
    <property type="entry name" value="LIPOPOLYSACCHARIDE EXPORT SYSTEM PERMEASE PROTEIN LPTG"/>
    <property type="match status" value="1"/>
</dbReference>
<protein>
    <submittedName>
        <fullName evidence="7">LptF/LptG family permease</fullName>
    </submittedName>
</protein>
<dbReference type="EMBL" id="JANWOI010000003">
    <property type="protein sequence ID" value="MDA5194182.1"/>
    <property type="molecule type" value="Genomic_DNA"/>
</dbReference>
<evidence type="ECO:0000256" key="2">
    <source>
        <dbReference type="ARBA" id="ARBA00022475"/>
    </source>
</evidence>
<evidence type="ECO:0000256" key="6">
    <source>
        <dbReference type="SAM" id="Phobius"/>
    </source>
</evidence>
<dbReference type="GO" id="GO:0043190">
    <property type="term" value="C:ATP-binding cassette (ABC) transporter complex"/>
    <property type="evidence" value="ECO:0007669"/>
    <property type="project" value="TreeGrafter"/>
</dbReference>
<evidence type="ECO:0000256" key="1">
    <source>
        <dbReference type="ARBA" id="ARBA00004651"/>
    </source>
</evidence>
<dbReference type="PANTHER" id="PTHR33529">
    <property type="entry name" value="SLR0882 PROTEIN-RELATED"/>
    <property type="match status" value="1"/>
</dbReference>
<evidence type="ECO:0000256" key="5">
    <source>
        <dbReference type="ARBA" id="ARBA00023136"/>
    </source>
</evidence>
<reference evidence="7" key="1">
    <citation type="submission" date="2022-08" db="EMBL/GenBank/DDBJ databases">
        <authorList>
            <person name="Vandamme P."/>
            <person name="Hettiarachchi A."/>
            <person name="Peeters C."/>
            <person name="Cnockaert M."/>
            <person name="Carlier A."/>
        </authorList>
    </citation>
    <scope>NUCLEOTIDE SEQUENCE</scope>
    <source>
        <strain evidence="7">LMG 31809</strain>
    </source>
</reference>
<dbReference type="Proteomes" id="UP001141619">
    <property type="component" value="Unassembled WGS sequence"/>
</dbReference>
<keyword evidence="2" id="KW-1003">Cell membrane</keyword>
<dbReference type="GO" id="GO:0015920">
    <property type="term" value="P:lipopolysaccharide transport"/>
    <property type="evidence" value="ECO:0007669"/>
    <property type="project" value="TreeGrafter"/>
</dbReference>
<evidence type="ECO:0000313" key="8">
    <source>
        <dbReference type="Proteomes" id="UP001141619"/>
    </source>
</evidence>
<evidence type="ECO:0000256" key="4">
    <source>
        <dbReference type="ARBA" id="ARBA00022989"/>
    </source>
</evidence>
<comment type="caution">
    <text evidence="7">The sequence shown here is derived from an EMBL/GenBank/DDBJ whole genome shotgun (WGS) entry which is preliminary data.</text>
</comment>
<reference evidence="7" key="2">
    <citation type="journal article" date="2023" name="Syst. Appl. Microbiol.">
        <title>Govania unica gen. nov., sp. nov., a rare biosphere bacterium that represents a novel family in the class Alphaproteobacteria.</title>
        <authorList>
            <person name="Vandamme P."/>
            <person name="Peeters C."/>
            <person name="Hettiarachchi A."/>
            <person name="Cnockaert M."/>
            <person name="Carlier A."/>
        </authorList>
    </citation>
    <scope>NUCLEOTIDE SEQUENCE</scope>
    <source>
        <strain evidence="7">LMG 31809</strain>
    </source>
</reference>
<dbReference type="InterPro" id="IPR005495">
    <property type="entry name" value="LptG/LptF_permease"/>
</dbReference>